<dbReference type="GO" id="GO:0042254">
    <property type="term" value="P:ribosome biogenesis"/>
    <property type="evidence" value="ECO:0007669"/>
    <property type="project" value="TreeGrafter"/>
</dbReference>
<dbReference type="GO" id="GO:0005730">
    <property type="term" value="C:nucleolus"/>
    <property type="evidence" value="ECO:0007669"/>
    <property type="project" value="TreeGrafter"/>
</dbReference>
<protein>
    <submittedName>
        <fullName evidence="3">Urb2/Npa2 family protein</fullName>
    </submittedName>
</protein>
<dbReference type="InterPro" id="IPR018849">
    <property type="entry name" value="Urb2/Npa2_C"/>
</dbReference>
<comment type="caution">
    <text evidence="3">The sequence shown here is derived from an EMBL/GenBank/DDBJ whole genome shotgun (WGS) entry which is preliminary data.</text>
</comment>
<accession>A0AAD7M1U1</accession>
<feature type="region of interest" description="Disordered" evidence="1">
    <location>
        <begin position="1522"/>
        <end position="1541"/>
    </location>
</feature>
<evidence type="ECO:0000259" key="2">
    <source>
        <dbReference type="Pfam" id="PF10441"/>
    </source>
</evidence>
<dbReference type="PANTHER" id="PTHR15682">
    <property type="entry name" value="UNHEALTHY RIBOSOME BIOGENESIS PROTEIN 2 HOMOLOG"/>
    <property type="match status" value="1"/>
</dbReference>
<organism evidence="3 4">
    <name type="scientific">Quillaja saponaria</name>
    <name type="common">Soap bark tree</name>
    <dbReference type="NCBI Taxonomy" id="32244"/>
    <lineage>
        <taxon>Eukaryota</taxon>
        <taxon>Viridiplantae</taxon>
        <taxon>Streptophyta</taxon>
        <taxon>Embryophyta</taxon>
        <taxon>Tracheophyta</taxon>
        <taxon>Spermatophyta</taxon>
        <taxon>Magnoliopsida</taxon>
        <taxon>eudicotyledons</taxon>
        <taxon>Gunneridae</taxon>
        <taxon>Pentapetalae</taxon>
        <taxon>rosids</taxon>
        <taxon>fabids</taxon>
        <taxon>Fabales</taxon>
        <taxon>Quillajaceae</taxon>
        <taxon>Quillaja</taxon>
    </lineage>
</organism>
<dbReference type="PANTHER" id="PTHR15682:SF2">
    <property type="entry name" value="UNHEALTHY RIBOSOME BIOGENESIS PROTEIN 2 HOMOLOG"/>
    <property type="match status" value="1"/>
</dbReference>
<name>A0AAD7M1U1_QUISA</name>
<dbReference type="EMBL" id="JARAOO010000005">
    <property type="protein sequence ID" value="KAJ7967210.1"/>
    <property type="molecule type" value="Genomic_DNA"/>
</dbReference>
<dbReference type="Pfam" id="PF10441">
    <property type="entry name" value="Urb2"/>
    <property type="match status" value="1"/>
</dbReference>
<evidence type="ECO:0000313" key="3">
    <source>
        <dbReference type="EMBL" id="KAJ7967210.1"/>
    </source>
</evidence>
<feature type="region of interest" description="Disordered" evidence="1">
    <location>
        <begin position="1"/>
        <end position="65"/>
    </location>
</feature>
<gene>
    <name evidence="3" type="ORF">O6P43_011503</name>
</gene>
<feature type="compositionally biased region" description="Basic and acidic residues" evidence="1">
    <location>
        <begin position="1"/>
        <end position="14"/>
    </location>
</feature>
<feature type="domain" description="Nucleolar 27S pre-rRNA processing Urb2/Npa2 C-terminal" evidence="2">
    <location>
        <begin position="1846"/>
        <end position="2084"/>
    </location>
</feature>
<reference evidence="3" key="1">
    <citation type="journal article" date="2023" name="Science">
        <title>Elucidation of the pathway for biosynthesis of saponin adjuvants from the soapbark tree.</title>
        <authorList>
            <person name="Reed J."/>
            <person name="Orme A."/>
            <person name="El-Demerdash A."/>
            <person name="Owen C."/>
            <person name="Martin L.B.B."/>
            <person name="Misra R.C."/>
            <person name="Kikuchi S."/>
            <person name="Rejzek M."/>
            <person name="Martin A.C."/>
            <person name="Harkess A."/>
            <person name="Leebens-Mack J."/>
            <person name="Louveau T."/>
            <person name="Stephenson M.J."/>
            <person name="Osbourn A."/>
        </authorList>
    </citation>
    <scope>NUCLEOTIDE SEQUENCE</scope>
    <source>
        <strain evidence="3">S10</strain>
    </source>
</reference>
<evidence type="ECO:0000256" key="1">
    <source>
        <dbReference type="SAM" id="MobiDB-lite"/>
    </source>
</evidence>
<keyword evidence="4" id="KW-1185">Reference proteome</keyword>
<feature type="compositionally biased region" description="Acidic residues" evidence="1">
    <location>
        <begin position="40"/>
        <end position="53"/>
    </location>
</feature>
<proteinExistence type="predicted"/>
<dbReference type="Proteomes" id="UP001163823">
    <property type="component" value="Chromosome 5"/>
</dbReference>
<dbReference type="InterPro" id="IPR052609">
    <property type="entry name" value="Ribosome_Biogenesis_Reg"/>
</dbReference>
<sequence length="2085" mass="234864">MADSEVNPRMENSKKSKKRKQRLPGKTERPSKLQCTESAEKEDEIKEVEDGESSEMRHANEEELELGPPWTNLQLILSIQNKQLDTQRKIELAFNFVQSSSKEGDGIDQDYETVKLPRLLHFLNDWIQSLLISSDKRSRVDGKKPQAEGIEANFDFRCWEIFKFCLEESLKLHVSLSISRNLLRPLCYIAGNALKLLDDCSVYSEEALVASERFKLYDTVLDCVSLVFSSHGGLSNENLDLWVSTVGAVVELVQKMYTKNLDSSNIGVFALRYLCLVLEPFAKFLRIHPTKKSGFHEFVDKLLEPLLLLLGELHLRTNVSDPIWTCESLKLVEEVLSQGLFHPIHIDGFLSLHISEKFVALHDEKSKDSKTVVKSYHRHLFDELEKILGKKKVMVVGSTGFLFRLLVDQVKKLKGTSLLPEERRMVEKSVESTHDSSSSIRKKFPESGGVLPGKSYYSINLSADTRKSVFDFFVQIMEPLLLEVNAYIDAKVEDRPPLLAVHDTFKAISNLLACFMHEKVYVRTEDTSGGACLNFLQKVYDVIMSLSTKLRCLSEYDTNNRMQKTVTSLANEILIAIGYLLEIEYEVIGDDLVKLWLMMFSYLAIDLAFTDVQHECSLSFTIPKLGCQIINLYSQLRQVKTAIFALCKAIRLIVSYKGDDKRSSSRFFASLCHEAYSESVERLLSSQKFVHKFHKAVKSIPEGQVSGCVWLLKEDITESLKWLKESPQLVDGEEFPNHVFNLQVELLGRGLSKLYALMLDSLMVTEGNSNLLGVAMKGLMALLSPCMSSLVGLHPDAISKFLSSVLGKPYDNKVAGKQNGSKKLGMSIQWVFVFFFQLFMSCRSLFRQAISLMPPDLSKKMSAEMGDSFTAYAAWDMIERVDGIDGGYFSWIIQPSTSLLVVIQLVSDMYHQDETIDSCHLIYIFHAMALQRLVDLNRQIVLLKYFQGDHNQSRIQAVKEEAAGLTNFMMDHLSLVYQHPISISKASCGDPSDQALRESDECDIGFTVSSRKSLPTSIWASLCRNIDIWGNHAAKKQLNKFFSLLLHTSLCCVSGSSPAIRENKNNENGQLNKVTLQQISLELLGNSVLFEQRFVRRKFPSRFCRVFEKSVLTLFSDFSRGDANIRSSPNWDEVLSALESSSMVFHGNNNVTYDDPRVAEPLAHPSDKMPTYIGKDEKPPPLSSVQFTICHRLLDFLCWMPDINTRSLSCYVTCILNLERLVVGAILNFQGILYRDHYYELLMLFVSCRKALRYLVMAVCETTEIDGSLLNSIFLGCTYPVQWLLKSVSVIVGLQEEWSKSVTTQIGNMMFSLMDHTSYVFLGIGKYQLLNAENPCKEQSSSRIAPGESLFLQADQILDSSKCLGAWQCVSFVSENLKEQMQSLRVSLKDVSCHRKVGFGIADENLNRLSASVSCFSGFLCGLASAMNLTDAKHSDQKAKALRWKGEHGSELNVLSEFIDFFVHMLLVENNQPAIRLCEARSRQKSGCGTGLFDAKYRAPNYSVAEIDNPFDTEYQKSEAEMTSSTSLAIDDDSKSTNARKKRSRTAASILNMSDSFVPQCVNKIFLQSLLKGNHPEAAFLLSQLFIAYSAILRLNLQSNGNPSLSSFMPIFIEISRVLLLEFTDMAEVPQQSSFVLLDGVVCFLNELASHFSFADPTSSRKMYTQLIELHLRAIGKSITLQGKRATLASHETRSSTKTFHMGLFKAYPPSESYCLDEFKARVRMSFKAYIKKPSELHLFSVVQAIERALVGVQEKFSMIYDIETSADGGKISSIVAAGIDCLDLVLEFVSGRKGLSLIKRHIQSLVAGIFNIILHLQSRQIFYRELKSSSGKLVKDPDPGSVILMCIEVLTRVSGKHALYKMDAWHLGHCLHIPGALFQTFHLLRISEASVQSNSSTISRDQVSGPVATMHICHVDCQFSIDLFAACCQLLCTVVKHHNSECKQCIALLEASVSVLLNCLEAVANESMVRNGYFSWKIEEGVKCACFLRRVYEEIRQQKDVFGQHCSLFLSNYIWIYSGHGPQRSGIRREIDEALRPGIYALIDACSADDLQYIHTVFGEGPCRNTLAALQHDYKLNFKYEGKV</sequence>
<evidence type="ECO:0000313" key="4">
    <source>
        <dbReference type="Proteomes" id="UP001163823"/>
    </source>
</evidence>
<dbReference type="KEGG" id="qsa:O6P43_011503"/>